<gene>
    <name evidence="1" type="ORF">HMPREF1872_00158</name>
</gene>
<evidence type="ECO:0000313" key="2">
    <source>
        <dbReference type="Proteomes" id="UP000070080"/>
    </source>
</evidence>
<reference evidence="2" key="1">
    <citation type="submission" date="2016-01" db="EMBL/GenBank/DDBJ databases">
        <authorList>
            <person name="Mitreva M."/>
            <person name="Pepin K.H."/>
            <person name="Mihindukulasuriya K.A."/>
            <person name="Fulton R."/>
            <person name="Fronick C."/>
            <person name="O'Laughlin M."/>
            <person name="Miner T."/>
            <person name="Herter B."/>
            <person name="Rosa B.A."/>
            <person name="Cordes M."/>
            <person name="Tomlinson C."/>
            <person name="Wollam A."/>
            <person name="Palsikar V.B."/>
            <person name="Mardis E.R."/>
            <person name="Wilson R.K."/>
        </authorList>
    </citation>
    <scope>NUCLEOTIDE SEQUENCE [LARGE SCALE GENOMIC DNA]</scope>
    <source>
        <strain evidence="2">KA00274</strain>
    </source>
</reference>
<dbReference type="Proteomes" id="UP000070080">
    <property type="component" value="Unassembled WGS sequence"/>
</dbReference>
<keyword evidence="2" id="KW-1185">Reference proteome</keyword>
<organism evidence="1 2">
    <name type="scientific">Amygdalobacter nucleatus</name>
    <dbReference type="NCBI Taxonomy" id="3029274"/>
    <lineage>
        <taxon>Bacteria</taxon>
        <taxon>Bacillati</taxon>
        <taxon>Bacillota</taxon>
        <taxon>Clostridia</taxon>
        <taxon>Eubacteriales</taxon>
        <taxon>Oscillospiraceae</taxon>
        <taxon>Amygdalobacter</taxon>
    </lineage>
</organism>
<protein>
    <recommendedName>
        <fullName evidence="3">Oligopeptidase F N-terminal domain-containing protein</fullName>
    </recommendedName>
</protein>
<accession>A0A133YH18</accession>
<name>A0A133YH18_9FIRM</name>
<dbReference type="OrthoDB" id="9762795at2"/>
<dbReference type="SUPFAM" id="SSF55486">
    <property type="entry name" value="Metalloproteases ('zincins'), catalytic domain"/>
    <property type="match status" value="1"/>
</dbReference>
<dbReference type="Gene3D" id="1.10.1370.30">
    <property type="match status" value="1"/>
</dbReference>
<sequence length="544" mass="62343">MTAVSALTRQEGNNWQALSDFKYQRVDMTKLAAHFSNLAQELAKANSASDKYLLLRKCDELYRAYYENVSYLIFQAEVKADNNSYYQTELAYYEASMSLLQHAYLGAKVSILRGDLGELAKLTGKRYLLDLQMQYFLKQDATLKINAKQSEIVKRIRHELLCLPMQFGKLSAKELADLNRSFNELLALGTRKAKLLGYNNYGELAISLAARSELGAERLREIRQAVQKYLVPLYKGLLVKAGLYQNGWLSFQNQASMFKAFQQLITATFSEPDLASFGELKEQGCVKLAVNSIDSEGTPYKTRATKLSLNGLYLANWRQTLVCLHSFAHITDWVELYQGLVSTSFTLVNKTDSSLIENELPDTVFKSYASQVLESLCFPTSEKLFGRSYFYKRVMQILEKLLHICLLTELQEQLYLVNPQASNDLLTLSRNLYSSLHEIYFPGLKRYSEFILPCNFNELLAESFDQQLKVLLELSGLMLWDEADKFKTSDERLEAFYNLLKLGSKYTPVEAIEHLDWPSAFDEDAIKRLAYKLAYHLEVNNKED</sequence>
<dbReference type="STRING" id="1497955.HMPREF1872_00158"/>
<comment type="caution">
    <text evidence="1">The sequence shown here is derived from an EMBL/GenBank/DDBJ whole genome shotgun (WGS) entry which is preliminary data.</text>
</comment>
<dbReference type="AlphaFoldDB" id="A0A133YH18"/>
<evidence type="ECO:0008006" key="3">
    <source>
        <dbReference type="Google" id="ProtNLM"/>
    </source>
</evidence>
<dbReference type="RefSeq" id="WP_066712496.1">
    <property type="nucleotide sequence ID" value="NZ_CP118869.1"/>
</dbReference>
<proteinExistence type="predicted"/>
<evidence type="ECO:0000313" key="1">
    <source>
        <dbReference type="EMBL" id="KXB42482.1"/>
    </source>
</evidence>
<dbReference type="EMBL" id="LSCV01000002">
    <property type="protein sequence ID" value="KXB42482.1"/>
    <property type="molecule type" value="Genomic_DNA"/>
</dbReference>